<feature type="domain" description="Tripartite ATP-independent periplasmic transporters DctQ component" evidence="10">
    <location>
        <begin position="31"/>
        <end position="151"/>
    </location>
</feature>
<evidence type="ECO:0000256" key="1">
    <source>
        <dbReference type="ARBA" id="ARBA00004429"/>
    </source>
</evidence>
<evidence type="ECO:0000256" key="6">
    <source>
        <dbReference type="ARBA" id="ARBA00022989"/>
    </source>
</evidence>
<evidence type="ECO:0000256" key="5">
    <source>
        <dbReference type="ARBA" id="ARBA00022692"/>
    </source>
</evidence>
<evidence type="ECO:0000256" key="8">
    <source>
        <dbReference type="ARBA" id="ARBA00038436"/>
    </source>
</evidence>
<keyword evidence="6 9" id="KW-1133">Transmembrane helix</keyword>
<gene>
    <name evidence="11" type="ORF">GCM10010531_09210</name>
</gene>
<feature type="transmembrane region" description="Helical" evidence="9">
    <location>
        <begin position="134"/>
        <end position="153"/>
    </location>
</feature>
<evidence type="ECO:0000256" key="2">
    <source>
        <dbReference type="ARBA" id="ARBA00022448"/>
    </source>
</evidence>
<proteinExistence type="inferred from homology"/>
<keyword evidence="12" id="KW-1185">Reference proteome</keyword>
<feature type="transmembrane region" description="Helical" evidence="9">
    <location>
        <begin position="53"/>
        <end position="70"/>
    </location>
</feature>
<feature type="transmembrane region" description="Helical" evidence="9">
    <location>
        <begin position="91"/>
        <end position="114"/>
    </location>
</feature>
<dbReference type="EMBL" id="BAAAVV010000002">
    <property type="protein sequence ID" value="GAA3159919.1"/>
    <property type="molecule type" value="Genomic_DNA"/>
</dbReference>
<keyword evidence="4" id="KW-0997">Cell inner membrane</keyword>
<evidence type="ECO:0000256" key="9">
    <source>
        <dbReference type="SAM" id="Phobius"/>
    </source>
</evidence>
<keyword evidence="2" id="KW-0813">Transport</keyword>
<evidence type="ECO:0000313" key="11">
    <source>
        <dbReference type="EMBL" id="GAA3159919.1"/>
    </source>
</evidence>
<dbReference type="PANTHER" id="PTHR35011">
    <property type="entry name" value="2,3-DIKETO-L-GULONATE TRAP TRANSPORTER SMALL PERMEASE PROTEIN YIAM"/>
    <property type="match status" value="1"/>
</dbReference>
<evidence type="ECO:0000313" key="12">
    <source>
        <dbReference type="Proteomes" id="UP001499924"/>
    </source>
</evidence>
<sequence length="180" mass="19246">MTAALRVARSTRAAAVAAAAWVAGIFFGIIFAINVAQIVLRQFDAGLIWVSDLSRLLFTWTVMLGAAAAYGKREHIVASFIVEKVPARWQWVPALAVRVIEVLVALLLVVAGLAVAQNRAQIDYIQLEGVSTGWAYASVPVLGALILLCALTLPLRPETTEEQIAQETAALTGIPVEAAR</sequence>
<keyword evidence="3" id="KW-1003">Cell membrane</keyword>
<comment type="similarity">
    <text evidence="8">Belongs to the TRAP transporter small permease family.</text>
</comment>
<organism evidence="11 12">
    <name type="scientific">Blastococcus jejuensis</name>
    <dbReference type="NCBI Taxonomy" id="351224"/>
    <lineage>
        <taxon>Bacteria</taxon>
        <taxon>Bacillati</taxon>
        <taxon>Actinomycetota</taxon>
        <taxon>Actinomycetes</taxon>
        <taxon>Geodermatophilales</taxon>
        <taxon>Geodermatophilaceae</taxon>
        <taxon>Blastococcus</taxon>
    </lineage>
</organism>
<keyword evidence="5 9" id="KW-0812">Transmembrane</keyword>
<feature type="transmembrane region" description="Helical" evidence="9">
    <location>
        <begin position="12"/>
        <end position="33"/>
    </location>
</feature>
<dbReference type="RefSeq" id="WP_344687406.1">
    <property type="nucleotide sequence ID" value="NZ_BAAAVV010000002.1"/>
</dbReference>
<name>A0ABP6NVW6_9ACTN</name>
<evidence type="ECO:0000259" key="10">
    <source>
        <dbReference type="Pfam" id="PF04290"/>
    </source>
</evidence>
<dbReference type="Pfam" id="PF04290">
    <property type="entry name" value="DctQ"/>
    <property type="match status" value="1"/>
</dbReference>
<evidence type="ECO:0000256" key="3">
    <source>
        <dbReference type="ARBA" id="ARBA00022475"/>
    </source>
</evidence>
<dbReference type="InterPro" id="IPR055348">
    <property type="entry name" value="DctQ"/>
</dbReference>
<evidence type="ECO:0000256" key="4">
    <source>
        <dbReference type="ARBA" id="ARBA00022519"/>
    </source>
</evidence>
<dbReference type="PANTHER" id="PTHR35011:SF2">
    <property type="entry name" value="2,3-DIKETO-L-GULONATE TRAP TRANSPORTER SMALL PERMEASE PROTEIN YIAM"/>
    <property type="match status" value="1"/>
</dbReference>
<accession>A0ABP6NVW6</accession>
<keyword evidence="7 9" id="KW-0472">Membrane</keyword>
<comment type="subcellular location">
    <subcellularLocation>
        <location evidence="1">Cell inner membrane</location>
        <topology evidence="1">Multi-pass membrane protein</topology>
    </subcellularLocation>
</comment>
<reference evidence="12" key="1">
    <citation type="journal article" date="2019" name="Int. J. Syst. Evol. Microbiol.">
        <title>The Global Catalogue of Microorganisms (GCM) 10K type strain sequencing project: providing services to taxonomists for standard genome sequencing and annotation.</title>
        <authorList>
            <consortium name="The Broad Institute Genomics Platform"/>
            <consortium name="The Broad Institute Genome Sequencing Center for Infectious Disease"/>
            <person name="Wu L."/>
            <person name="Ma J."/>
        </authorList>
    </citation>
    <scope>NUCLEOTIDE SEQUENCE [LARGE SCALE GENOMIC DNA]</scope>
    <source>
        <strain evidence="12">JCM 15614</strain>
    </source>
</reference>
<dbReference type="Proteomes" id="UP001499924">
    <property type="component" value="Unassembled WGS sequence"/>
</dbReference>
<comment type="caution">
    <text evidence="11">The sequence shown here is derived from an EMBL/GenBank/DDBJ whole genome shotgun (WGS) entry which is preliminary data.</text>
</comment>
<evidence type="ECO:0000256" key="7">
    <source>
        <dbReference type="ARBA" id="ARBA00023136"/>
    </source>
</evidence>
<dbReference type="InterPro" id="IPR007387">
    <property type="entry name" value="TRAP_DctQ"/>
</dbReference>
<protein>
    <recommendedName>
        <fullName evidence="10">Tripartite ATP-independent periplasmic transporters DctQ component domain-containing protein</fullName>
    </recommendedName>
</protein>